<organism evidence="3 4">
    <name type="scientific">Punica granatum</name>
    <name type="common">Pomegranate</name>
    <dbReference type="NCBI Taxonomy" id="22663"/>
    <lineage>
        <taxon>Eukaryota</taxon>
        <taxon>Viridiplantae</taxon>
        <taxon>Streptophyta</taxon>
        <taxon>Embryophyta</taxon>
        <taxon>Tracheophyta</taxon>
        <taxon>Spermatophyta</taxon>
        <taxon>Magnoliopsida</taxon>
        <taxon>eudicotyledons</taxon>
        <taxon>Gunneridae</taxon>
        <taxon>Pentapetalae</taxon>
        <taxon>rosids</taxon>
        <taxon>malvids</taxon>
        <taxon>Myrtales</taxon>
        <taxon>Lythraceae</taxon>
        <taxon>Punica</taxon>
    </lineage>
</organism>
<dbReference type="EMBL" id="PGOL01001896">
    <property type="protein sequence ID" value="PKI52784.1"/>
    <property type="molecule type" value="Genomic_DNA"/>
</dbReference>
<comment type="caution">
    <text evidence="3">The sequence shown here is derived from an EMBL/GenBank/DDBJ whole genome shotgun (WGS) entry which is preliminary data.</text>
</comment>
<sequence>MRGSLHLLLVWLLAHIHPFCSSHPFSYIADERSLIKRLVPVFPPPERSFSEWRHFWCELTPARFLWVARWNPGGPMITGCPGIVGVPLLSHLGSMLIFPSRGSMSPQRSQTTPIPRATPTSAPEAESSTQAAMRAELQSIREERDRLRCELVDYRVEIADYRELQMEAPGGPNGRVNGTRKRVHMHLRTIRTMEQVPDRLSRLLLVSRVSPDPEKGPCQMESNVGSAFGGKLTSELHATCSLPLLRRLSASLRNVFLTNRGHSGLRTPQDIWETLRKPRSQIFGLKPPPSRSNRKHHRVPKLLAGCIRASNNVPFPPTTLPSGSITFKESLITLNLPREEVVTFREPYHRAQPPFHPFSLYRICPLGVQGARSCTVPWSELACRAESCQAAMVAALRVFTARHDQPSLATPKATSPTLSLVHRG</sequence>
<evidence type="ECO:0000313" key="4">
    <source>
        <dbReference type="Proteomes" id="UP000233551"/>
    </source>
</evidence>
<reference evidence="3 4" key="1">
    <citation type="submission" date="2017-11" db="EMBL/GenBank/DDBJ databases">
        <title>De-novo sequencing of pomegranate (Punica granatum L.) genome.</title>
        <authorList>
            <person name="Akparov Z."/>
            <person name="Amiraslanov A."/>
            <person name="Hajiyeva S."/>
            <person name="Abbasov M."/>
            <person name="Kaur K."/>
            <person name="Hamwieh A."/>
            <person name="Solovyev V."/>
            <person name="Salamov A."/>
            <person name="Braich B."/>
            <person name="Kosarev P."/>
            <person name="Mahmoud A."/>
            <person name="Hajiyev E."/>
            <person name="Babayeva S."/>
            <person name="Izzatullayeva V."/>
            <person name="Mammadov A."/>
            <person name="Mammadov A."/>
            <person name="Sharifova S."/>
            <person name="Ojaghi J."/>
            <person name="Eynullazada K."/>
            <person name="Bayramov B."/>
            <person name="Abdulazimova A."/>
            <person name="Shahmuradov I."/>
        </authorList>
    </citation>
    <scope>NUCLEOTIDE SEQUENCE [LARGE SCALE GENOMIC DNA]</scope>
    <source>
        <strain evidence="4">cv. AG2017</strain>
        <tissue evidence="3">Leaf</tissue>
    </source>
</reference>
<evidence type="ECO:0000256" key="1">
    <source>
        <dbReference type="SAM" id="MobiDB-lite"/>
    </source>
</evidence>
<feature type="signal peptide" evidence="2">
    <location>
        <begin position="1"/>
        <end position="22"/>
    </location>
</feature>
<name>A0A2I0J962_PUNGR</name>
<evidence type="ECO:0000256" key="2">
    <source>
        <dbReference type="SAM" id="SignalP"/>
    </source>
</evidence>
<feature type="compositionally biased region" description="Polar residues" evidence="1">
    <location>
        <begin position="102"/>
        <end position="131"/>
    </location>
</feature>
<dbReference type="AlphaFoldDB" id="A0A2I0J962"/>
<feature type="region of interest" description="Disordered" evidence="1">
    <location>
        <begin position="101"/>
        <end position="134"/>
    </location>
</feature>
<keyword evidence="2" id="KW-0732">Signal</keyword>
<feature type="chain" id="PRO_5014168056" evidence="2">
    <location>
        <begin position="23"/>
        <end position="424"/>
    </location>
</feature>
<dbReference type="Proteomes" id="UP000233551">
    <property type="component" value="Unassembled WGS sequence"/>
</dbReference>
<evidence type="ECO:0000313" key="3">
    <source>
        <dbReference type="EMBL" id="PKI52784.1"/>
    </source>
</evidence>
<proteinExistence type="predicted"/>
<keyword evidence="4" id="KW-1185">Reference proteome</keyword>
<accession>A0A2I0J962</accession>
<protein>
    <submittedName>
        <fullName evidence="3">Uncharacterized protein</fullName>
    </submittedName>
</protein>
<gene>
    <name evidence="3" type="ORF">CRG98_026819</name>
</gene>